<evidence type="ECO:0000313" key="3">
    <source>
        <dbReference type="EMBL" id="WQB69832.1"/>
    </source>
</evidence>
<dbReference type="Proteomes" id="UP001324533">
    <property type="component" value="Chromosome"/>
</dbReference>
<protein>
    <submittedName>
        <fullName evidence="3">DUF4394 domain-containing protein</fullName>
    </submittedName>
</protein>
<keyword evidence="1" id="KW-0732">Signal</keyword>
<sequence length="275" mass="27417">MKRMKWVASGVTVGVLAASVAAGIGGSPAPQAFVTAKPAIGLTADGKLVSFNTLTPAVARSVGAVTGLSGDSRLIGIDYRVQDGLLYGVGDLGGVYTLAGATATKVSQLTIAPSGTHFGVDFNPAADRLRVISDTGQNLRHDVVGGTTVADGPLTYPATPTAPAATAVGVTAAAYTNNDLDPATATTLFDIDTTLNQVVLQSPANAGLLASTGKLGVDAGADAGFDITADNAGFAVLAVNGESRLYSVSLLTGEADATGKFPRGVTVTDIAIRIG</sequence>
<feature type="domain" description="DUF4394" evidence="2">
    <location>
        <begin position="47"/>
        <end position="271"/>
    </location>
</feature>
<dbReference type="EMBL" id="CP139779">
    <property type="protein sequence ID" value="WQB69832.1"/>
    <property type="molecule type" value="Genomic_DNA"/>
</dbReference>
<dbReference type="InterPro" id="IPR025507">
    <property type="entry name" value="DUF4394"/>
</dbReference>
<feature type="chain" id="PRO_5046881697" evidence="1">
    <location>
        <begin position="23"/>
        <end position="275"/>
    </location>
</feature>
<feature type="signal peptide" evidence="1">
    <location>
        <begin position="1"/>
        <end position="22"/>
    </location>
</feature>
<evidence type="ECO:0000313" key="4">
    <source>
        <dbReference type="Proteomes" id="UP001324533"/>
    </source>
</evidence>
<proteinExistence type="predicted"/>
<evidence type="ECO:0000259" key="2">
    <source>
        <dbReference type="Pfam" id="PF14339"/>
    </source>
</evidence>
<evidence type="ECO:0000256" key="1">
    <source>
        <dbReference type="SAM" id="SignalP"/>
    </source>
</evidence>
<name>A0ABZ0VDF3_9MICO</name>
<keyword evidence="4" id="KW-1185">Reference proteome</keyword>
<reference evidence="3 4" key="1">
    <citation type="submission" date="2023-06" db="EMBL/GenBank/DDBJ databases">
        <title>Rock-solubilizing bacteria, Microbacterium invictum, promotes re-establishment of vegetation in rocky wasteland by accelerating rock bio-weathering and reshaping soil bacterial community.</title>
        <authorList>
            <person name="Liu C."/>
        </authorList>
    </citation>
    <scope>NUCLEOTIDE SEQUENCE [LARGE SCALE GENOMIC DNA]</scope>
    <source>
        <strain evidence="3 4">X-18</strain>
    </source>
</reference>
<accession>A0ABZ0VDF3</accession>
<organism evidence="3 4">
    <name type="scientific">Microbacterium invictum</name>
    <dbReference type="NCBI Taxonomy" id="515415"/>
    <lineage>
        <taxon>Bacteria</taxon>
        <taxon>Bacillati</taxon>
        <taxon>Actinomycetota</taxon>
        <taxon>Actinomycetes</taxon>
        <taxon>Micrococcales</taxon>
        <taxon>Microbacteriaceae</taxon>
        <taxon>Microbacterium</taxon>
    </lineage>
</organism>
<dbReference type="Pfam" id="PF14339">
    <property type="entry name" value="DUF4394"/>
    <property type="match status" value="1"/>
</dbReference>
<dbReference type="RefSeq" id="WP_322409958.1">
    <property type="nucleotide sequence ID" value="NZ_CP139779.1"/>
</dbReference>
<gene>
    <name evidence="3" type="ORF">T9R20_14195</name>
</gene>